<dbReference type="AlphaFoldDB" id="A0ABD0NGF3"/>
<proteinExistence type="predicted"/>
<feature type="non-terminal residue" evidence="2">
    <location>
        <position position="103"/>
    </location>
</feature>
<comment type="caution">
    <text evidence="2">The sequence shown here is derived from an EMBL/GenBank/DDBJ whole genome shotgun (WGS) entry which is preliminary data.</text>
</comment>
<dbReference type="InterPro" id="IPR003599">
    <property type="entry name" value="Ig_sub"/>
</dbReference>
<sequence length="103" mass="11540">MKIVSVTEGESVTLQTDVTELRGKELIVWRFGEEGKLIAKHDIEAKSPPSYDTDGRVIDRLKLDHQTGSLIITNSRTADSGLYKVKISSNKQTLYKRFTVTVS</sequence>
<evidence type="ECO:0000259" key="1">
    <source>
        <dbReference type="SMART" id="SM00409"/>
    </source>
</evidence>
<dbReference type="SUPFAM" id="SSF48726">
    <property type="entry name" value="Immunoglobulin"/>
    <property type="match status" value="1"/>
</dbReference>
<dbReference type="PANTHER" id="PTHR21063">
    <property type="entry name" value="LFA-3"/>
    <property type="match status" value="1"/>
</dbReference>
<dbReference type="Gene3D" id="2.60.40.10">
    <property type="entry name" value="Immunoglobulins"/>
    <property type="match status" value="1"/>
</dbReference>
<evidence type="ECO:0000313" key="2">
    <source>
        <dbReference type="EMBL" id="KAL0161089.1"/>
    </source>
</evidence>
<feature type="domain" description="Immunoglobulin" evidence="1">
    <location>
        <begin position="1"/>
        <end position="103"/>
    </location>
</feature>
<keyword evidence="3" id="KW-1185">Reference proteome</keyword>
<dbReference type="InterPro" id="IPR036179">
    <property type="entry name" value="Ig-like_dom_sf"/>
</dbReference>
<dbReference type="Proteomes" id="UP001529510">
    <property type="component" value="Unassembled WGS sequence"/>
</dbReference>
<dbReference type="PANTHER" id="PTHR21063:SF4">
    <property type="entry name" value="CD48 ANTIGEN-RELATED"/>
    <property type="match status" value="1"/>
</dbReference>
<dbReference type="Pfam" id="PF07686">
    <property type="entry name" value="V-set"/>
    <property type="match status" value="1"/>
</dbReference>
<dbReference type="InterPro" id="IPR013783">
    <property type="entry name" value="Ig-like_fold"/>
</dbReference>
<reference evidence="2 3" key="1">
    <citation type="submission" date="2024-05" db="EMBL/GenBank/DDBJ databases">
        <title>Genome sequencing and assembly of Indian major carp, Cirrhinus mrigala (Hamilton, 1822).</title>
        <authorList>
            <person name="Mohindra V."/>
            <person name="Chowdhury L.M."/>
            <person name="Lal K."/>
            <person name="Jena J.K."/>
        </authorList>
    </citation>
    <scope>NUCLEOTIDE SEQUENCE [LARGE SCALE GENOMIC DNA]</scope>
    <source>
        <strain evidence="2">CM1030</strain>
        <tissue evidence="2">Blood</tissue>
    </source>
</reference>
<accession>A0ABD0NGF3</accession>
<dbReference type="InterPro" id="IPR013106">
    <property type="entry name" value="Ig_V-set"/>
</dbReference>
<dbReference type="SMART" id="SM00409">
    <property type="entry name" value="IG"/>
    <property type="match status" value="1"/>
</dbReference>
<gene>
    <name evidence="2" type="ORF">M9458_044814</name>
</gene>
<protein>
    <recommendedName>
        <fullName evidence="1">Immunoglobulin domain-containing protein</fullName>
    </recommendedName>
</protein>
<dbReference type="EMBL" id="JAMKFB020000022">
    <property type="protein sequence ID" value="KAL0161089.1"/>
    <property type="molecule type" value="Genomic_DNA"/>
</dbReference>
<organism evidence="2 3">
    <name type="scientific">Cirrhinus mrigala</name>
    <name type="common">Mrigala</name>
    <dbReference type="NCBI Taxonomy" id="683832"/>
    <lineage>
        <taxon>Eukaryota</taxon>
        <taxon>Metazoa</taxon>
        <taxon>Chordata</taxon>
        <taxon>Craniata</taxon>
        <taxon>Vertebrata</taxon>
        <taxon>Euteleostomi</taxon>
        <taxon>Actinopterygii</taxon>
        <taxon>Neopterygii</taxon>
        <taxon>Teleostei</taxon>
        <taxon>Ostariophysi</taxon>
        <taxon>Cypriniformes</taxon>
        <taxon>Cyprinidae</taxon>
        <taxon>Labeoninae</taxon>
        <taxon>Labeonini</taxon>
        <taxon>Cirrhinus</taxon>
    </lineage>
</organism>
<evidence type="ECO:0000313" key="3">
    <source>
        <dbReference type="Proteomes" id="UP001529510"/>
    </source>
</evidence>
<name>A0ABD0NGF3_CIRMR</name>